<dbReference type="CDD" id="cd01292">
    <property type="entry name" value="metallo-dependent_hydrolases"/>
    <property type="match status" value="1"/>
</dbReference>
<organism evidence="3 4">
    <name type="scientific">Arthrobacter oryzae</name>
    <dbReference type="NCBI Taxonomy" id="409290"/>
    <lineage>
        <taxon>Bacteria</taxon>
        <taxon>Bacillati</taxon>
        <taxon>Actinomycetota</taxon>
        <taxon>Actinomycetes</taxon>
        <taxon>Micrococcales</taxon>
        <taxon>Micrococcaceae</taxon>
        <taxon>Arthrobacter</taxon>
    </lineage>
</organism>
<protein>
    <recommendedName>
        <fullName evidence="2">Amidohydrolase-related domain-containing protein</fullName>
    </recommendedName>
</protein>
<comment type="caution">
    <text evidence="3">The sequence shown here is derived from an EMBL/GenBank/DDBJ whole genome shotgun (WGS) entry which is preliminary data.</text>
</comment>
<gene>
    <name evidence="3" type="ORF">C8D78_3431</name>
</gene>
<accession>A0A495EA22</accession>
<evidence type="ECO:0000313" key="3">
    <source>
        <dbReference type="EMBL" id="RKR13770.1"/>
    </source>
</evidence>
<dbReference type="InterPro" id="IPR032466">
    <property type="entry name" value="Metal_Hydrolase"/>
</dbReference>
<dbReference type="PANTHER" id="PTHR21240">
    <property type="entry name" value="2-AMINO-3-CARBOXYLMUCONATE-6-SEMIALDEHYDE DECARBOXYLASE"/>
    <property type="match status" value="1"/>
</dbReference>
<dbReference type="RefSeq" id="WP_120955072.1">
    <property type="nucleotide sequence ID" value="NZ_RBIR01000009.1"/>
</dbReference>
<dbReference type="EMBL" id="RBIR01000009">
    <property type="protein sequence ID" value="RKR13770.1"/>
    <property type="molecule type" value="Genomic_DNA"/>
</dbReference>
<reference evidence="3 4" key="1">
    <citation type="submission" date="2018-10" db="EMBL/GenBank/DDBJ databases">
        <title>Genomic Encyclopedia of Type Strains, Phase IV (KMG-IV): sequencing the most valuable type-strain genomes for metagenomic binning, comparative biology and taxonomic classification.</title>
        <authorList>
            <person name="Goeker M."/>
        </authorList>
    </citation>
    <scope>NUCLEOTIDE SEQUENCE [LARGE SCALE GENOMIC DNA]</scope>
    <source>
        <strain evidence="3 4">DSM 25586</strain>
    </source>
</reference>
<dbReference type="InterPro" id="IPR032465">
    <property type="entry name" value="ACMSD"/>
</dbReference>
<evidence type="ECO:0000313" key="4">
    <source>
        <dbReference type="Proteomes" id="UP000276055"/>
    </source>
</evidence>
<keyword evidence="1" id="KW-0456">Lyase</keyword>
<dbReference type="PANTHER" id="PTHR21240:SF28">
    <property type="entry name" value="ISO-OROTATE DECARBOXYLASE (EUROFUNG)"/>
    <property type="match status" value="1"/>
</dbReference>
<evidence type="ECO:0000256" key="1">
    <source>
        <dbReference type="ARBA" id="ARBA00023239"/>
    </source>
</evidence>
<dbReference type="AlphaFoldDB" id="A0A495EA22"/>
<dbReference type="InterPro" id="IPR006680">
    <property type="entry name" value="Amidohydro-rel"/>
</dbReference>
<proteinExistence type="predicted"/>
<name>A0A495EA22_9MICC</name>
<sequence length="300" mass="33494">MKITGPLDDIDIPEYLHALGIPGLADIHVHFLPEPMMRKVWEYFDSAEENYGRPWPIQYRTDEQSRVAVLREFGLKAIPALSYAHKPGMARWLNDWSLDFARRVPDALHCATFYPEPGVGQYVREALASGARLFKVHVKVGGFAPESPLLDEAWEALEASAVPVVIHAGSAPLAGTFTGPEHVRRLLAKFPGLLLVIAHMGMPEYDAFADLALDYPRVFLDTTMVGTDFTNGFAPMPESYQDRLSGLQDRIILGSDFPNIPYPYAHQLEALDRLGLGDDWLRAVLWENGARLLDLSAVRT</sequence>
<dbReference type="SUPFAM" id="SSF51556">
    <property type="entry name" value="Metallo-dependent hydrolases"/>
    <property type="match status" value="1"/>
</dbReference>
<dbReference type="Pfam" id="PF04909">
    <property type="entry name" value="Amidohydro_2"/>
    <property type="match status" value="1"/>
</dbReference>
<dbReference type="GO" id="GO:0016787">
    <property type="term" value="F:hydrolase activity"/>
    <property type="evidence" value="ECO:0007669"/>
    <property type="project" value="InterPro"/>
</dbReference>
<dbReference type="Proteomes" id="UP000276055">
    <property type="component" value="Unassembled WGS sequence"/>
</dbReference>
<evidence type="ECO:0000259" key="2">
    <source>
        <dbReference type="Pfam" id="PF04909"/>
    </source>
</evidence>
<dbReference type="GO" id="GO:0016831">
    <property type="term" value="F:carboxy-lyase activity"/>
    <property type="evidence" value="ECO:0007669"/>
    <property type="project" value="InterPro"/>
</dbReference>
<dbReference type="GO" id="GO:0019748">
    <property type="term" value="P:secondary metabolic process"/>
    <property type="evidence" value="ECO:0007669"/>
    <property type="project" value="TreeGrafter"/>
</dbReference>
<dbReference type="OrthoDB" id="5172791at2"/>
<dbReference type="GO" id="GO:0005737">
    <property type="term" value="C:cytoplasm"/>
    <property type="evidence" value="ECO:0007669"/>
    <property type="project" value="TreeGrafter"/>
</dbReference>
<feature type="domain" description="Amidohydrolase-related" evidence="2">
    <location>
        <begin position="26"/>
        <end position="295"/>
    </location>
</feature>
<dbReference type="Gene3D" id="3.20.20.140">
    <property type="entry name" value="Metal-dependent hydrolases"/>
    <property type="match status" value="1"/>
</dbReference>